<keyword evidence="3" id="KW-1185">Reference proteome</keyword>
<feature type="domain" description="BTB" evidence="1">
    <location>
        <begin position="84"/>
        <end position="151"/>
    </location>
</feature>
<dbReference type="CDD" id="cd18186">
    <property type="entry name" value="BTB_POZ_ZBTB_KLHL-like"/>
    <property type="match status" value="1"/>
</dbReference>
<dbReference type="PANTHER" id="PTHR22744">
    <property type="entry name" value="HELIX LOOP HELIX PROTEIN 21-RELATED"/>
    <property type="match status" value="1"/>
</dbReference>
<dbReference type="SMART" id="SM00225">
    <property type="entry name" value="BTB"/>
    <property type="match status" value="1"/>
</dbReference>
<reference evidence="2 3" key="2">
    <citation type="journal article" date="2019" name="G3 (Bethesda)">
        <title>Hybrid Assembly of the Genome of the Entomopathogenic Nematode Steinernema carpocapsae Identifies the X-Chromosome.</title>
        <authorList>
            <person name="Serra L."/>
            <person name="Macchietto M."/>
            <person name="Macias-Munoz A."/>
            <person name="McGill C.J."/>
            <person name="Rodriguez I.M."/>
            <person name="Rodriguez B."/>
            <person name="Murad R."/>
            <person name="Mortazavi A."/>
        </authorList>
    </citation>
    <scope>NUCLEOTIDE SEQUENCE [LARGE SCALE GENOMIC DNA]</scope>
    <source>
        <strain evidence="2 3">ALL</strain>
    </source>
</reference>
<name>A0A4U5PGX5_STECR</name>
<evidence type="ECO:0000259" key="1">
    <source>
        <dbReference type="PROSITE" id="PS50097"/>
    </source>
</evidence>
<dbReference type="AlphaFoldDB" id="A0A4U5PGX5"/>
<dbReference type="InterPro" id="IPR011333">
    <property type="entry name" value="SKP1/BTB/POZ_sf"/>
</dbReference>
<gene>
    <name evidence="2" type="ORF">L596_009800</name>
</gene>
<dbReference type="Proteomes" id="UP000298663">
    <property type="component" value="Unassembled WGS sequence"/>
</dbReference>
<evidence type="ECO:0000313" key="2">
    <source>
        <dbReference type="EMBL" id="TKR95666.1"/>
    </source>
</evidence>
<dbReference type="SUPFAM" id="SSF54695">
    <property type="entry name" value="POZ domain"/>
    <property type="match status" value="1"/>
</dbReference>
<dbReference type="OrthoDB" id="5816681at2759"/>
<evidence type="ECO:0000313" key="3">
    <source>
        <dbReference type="Proteomes" id="UP000298663"/>
    </source>
</evidence>
<dbReference type="Pfam" id="PF00651">
    <property type="entry name" value="BTB"/>
    <property type="match status" value="1"/>
</dbReference>
<dbReference type="Gene3D" id="3.30.710.10">
    <property type="entry name" value="Potassium Channel Kv1.1, Chain A"/>
    <property type="match status" value="1"/>
</dbReference>
<comment type="caution">
    <text evidence="2">The sequence shown here is derived from an EMBL/GenBank/DDBJ whole genome shotgun (WGS) entry which is preliminary data.</text>
</comment>
<dbReference type="PROSITE" id="PS50097">
    <property type="entry name" value="BTB"/>
    <property type="match status" value="1"/>
</dbReference>
<dbReference type="EMBL" id="AZBU02000002">
    <property type="protein sequence ID" value="TKR95666.1"/>
    <property type="molecule type" value="Genomic_DNA"/>
</dbReference>
<proteinExistence type="predicted"/>
<dbReference type="InterPro" id="IPR000210">
    <property type="entry name" value="BTB/POZ_dom"/>
</dbReference>
<reference evidence="2 3" key="1">
    <citation type="journal article" date="2015" name="Genome Biol.">
        <title>Comparative genomics of Steinernema reveals deeply conserved gene regulatory networks.</title>
        <authorList>
            <person name="Dillman A.R."/>
            <person name="Macchietto M."/>
            <person name="Porter C.F."/>
            <person name="Rogers A."/>
            <person name="Williams B."/>
            <person name="Antoshechkin I."/>
            <person name="Lee M.M."/>
            <person name="Goodwin Z."/>
            <person name="Lu X."/>
            <person name="Lewis E.E."/>
            <person name="Goodrich-Blair H."/>
            <person name="Stock S.P."/>
            <person name="Adams B.J."/>
            <person name="Sternberg P.W."/>
            <person name="Mortazavi A."/>
        </authorList>
    </citation>
    <scope>NUCLEOTIDE SEQUENCE [LARGE SCALE GENOMIC DNA]</scope>
    <source>
        <strain evidence="2 3">ALL</strain>
    </source>
</reference>
<organism evidence="2 3">
    <name type="scientific">Steinernema carpocapsae</name>
    <name type="common">Entomopathogenic nematode</name>
    <dbReference type="NCBI Taxonomy" id="34508"/>
    <lineage>
        <taxon>Eukaryota</taxon>
        <taxon>Metazoa</taxon>
        <taxon>Ecdysozoa</taxon>
        <taxon>Nematoda</taxon>
        <taxon>Chromadorea</taxon>
        <taxon>Rhabditida</taxon>
        <taxon>Tylenchina</taxon>
        <taxon>Panagrolaimomorpha</taxon>
        <taxon>Strongyloidoidea</taxon>
        <taxon>Steinernematidae</taxon>
        <taxon>Steinernema</taxon>
    </lineage>
</organism>
<accession>A0A4U5PGX5</accession>
<dbReference type="PANTHER" id="PTHR22744:SF17">
    <property type="entry name" value="BTB DOMAIN-CONTAINING PROTEIN"/>
    <property type="match status" value="1"/>
</dbReference>
<sequence>MGSYGAINHRPYERLVYHVWNASFGNNCTEFRSHYDVKMREQAKKAMKKDPLPRAGEELHLEVVQSFYADLADPHNQLIGDSEDAVKLKIEEEEIWVSKKVTSTANPNFDALFKDNFKEGSEGFYELKDLKLEEFLQFLGIIHGHEMGIDKKSIVRLLHLGDYYQTKIVHRRCGDFLRTVHNMDIPLNRKILLADKYKLHSTVMEIIDKASVEERKYLGCTLGFPTGAYFMITEKLRLFNP</sequence>
<protein>
    <recommendedName>
        <fullName evidence="1">BTB domain-containing protein</fullName>
    </recommendedName>
</protein>